<reference evidence="1 2" key="1">
    <citation type="submission" date="2014-04" db="EMBL/GenBank/DDBJ databases">
        <authorList>
            <consortium name="DOE Joint Genome Institute"/>
            <person name="Kuo A."/>
            <person name="Kohler A."/>
            <person name="Costa M.D."/>
            <person name="Nagy L.G."/>
            <person name="Floudas D."/>
            <person name="Copeland A."/>
            <person name="Barry K.W."/>
            <person name="Cichocki N."/>
            <person name="Veneault-Fourrey C."/>
            <person name="LaButti K."/>
            <person name="Lindquist E.A."/>
            <person name="Lipzen A."/>
            <person name="Lundell T."/>
            <person name="Morin E."/>
            <person name="Murat C."/>
            <person name="Sun H."/>
            <person name="Tunlid A."/>
            <person name="Henrissat B."/>
            <person name="Grigoriev I.V."/>
            <person name="Hibbett D.S."/>
            <person name="Martin F."/>
            <person name="Nordberg H.P."/>
            <person name="Cantor M.N."/>
            <person name="Hua S.X."/>
        </authorList>
    </citation>
    <scope>NUCLEOTIDE SEQUENCE [LARGE SCALE GENOMIC DNA]</scope>
    <source>
        <strain evidence="1 2">Marx 270</strain>
    </source>
</reference>
<evidence type="ECO:0008006" key="3">
    <source>
        <dbReference type="Google" id="ProtNLM"/>
    </source>
</evidence>
<dbReference type="HOGENOM" id="CLU_146165_0_0_1"/>
<dbReference type="EMBL" id="KN831953">
    <property type="protein sequence ID" value="KIO09826.1"/>
    <property type="molecule type" value="Genomic_DNA"/>
</dbReference>
<dbReference type="InParanoid" id="A0A0C3PM36"/>
<protein>
    <recommendedName>
        <fullName evidence="3">Reverse transcriptase zinc-binding domain-containing protein</fullName>
    </recommendedName>
</protein>
<evidence type="ECO:0000313" key="1">
    <source>
        <dbReference type="EMBL" id="KIO09826.1"/>
    </source>
</evidence>
<feature type="non-terminal residue" evidence="1">
    <location>
        <position position="1"/>
    </location>
</feature>
<dbReference type="AlphaFoldDB" id="A0A0C3PM36"/>
<dbReference type="Proteomes" id="UP000054217">
    <property type="component" value="Unassembled WGS sequence"/>
</dbReference>
<keyword evidence="2" id="KW-1185">Reference proteome</keyword>
<organism evidence="1 2">
    <name type="scientific">Pisolithus tinctorius Marx 270</name>
    <dbReference type="NCBI Taxonomy" id="870435"/>
    <lineage>
        <taxon>Eukaryota</taxon>
        <taxon>Fungi</taxon>
        <taxon>Dikarya</taxon>
        <taxon>Basidiomycota</taxon>
        <taxon>Agaricomycotina</taxon>
        <taxon>Agaricomycetes</taxon>
        <taxon>Agaricomycetidae</taxon>
        <taxon>Boletales</taxon>
        <taxon>Sclerodermatineae</taxon>
        <taxon>Pisolithaceae</taxon>
        <taxon>Pisolithus</taxon>
    </lineage>
</organism>
<reference evidence="2" key="2">
    <citation type="submission" date="2015-01" db="EMBL/GenBank/DDBJ databases">
        <title>Evolutionary Origins and Diversification of the Mycorrhizal Mutualists.</title>
        <authorList>
            <consortium name="DOE Joint Genome Institute"/>
            <consortium name="Mycorrhizal Genomics Consortium"/>
            <person name="Kohler A."/>
            <person name="Kuo A."/>
            <person name="Nagy L.G."/>
            <person name="Floudas D."/>
            <person name="Copeland A."/>
            <person name="Barry K.W."/>
            <person name="Cichocki N."/>
            <person name="Veneault-Fourrey C."/>
            <person name="LaButti K."/>
            <person name="Lindquist E.A."/>
            <person name="Lipzen A."/>
            <person name="Lundell T."/>
            <person name="Morin E."/>
            <person name="Murat C."/>
            <person name="Riley R."/>
            <person name="Ohm R."/>
            <person name="Sun H."/>
            <person name="Tunlid A."/>
            <person name="Henrissat B."/>
            <person name="Grigoriev I.V."/>
            <person name="Hibbett D.S."/>
            <person name="Martin F."/>
        </authorList>
    </citation>
    <scope>NUCLEOTIDE SEQUENCE [LARGE SCALE GENOMIC DNA]</scope>
    <source>
        <strain evidence="2">Marx 270</strain>
    </source>
</reference>
<dbReference type="OrthoDB" id="2671200at2759"/>
<accession>A0A0C3PM36</accession>
<proteinExistence type="predicted"/>
<feature type="non-terminal residue" evidence="1">
    <location>
        <position position="115"/>
    </location>
</feature>
<sequence>LINASFTKLTASLPKRQTSLYIQLCTGHIPLNKHLHHIGRSDTPMCLQCSRTSQENVHHYLFQCARYIRECHILQRALGRDATSMAYLLTNPKAQPHLLRYISATKRLQKTLGEI</sequence>
<gene>
    <name evidence="1" type="ORF">M404DRAFT_89625</name>
</gene>
<name>A0A0C3PM36_PISTI</name>
<evidence type="ECO:0000313" key="2">
    <source>
        <dbReference type="Proteomes" id="UP000054217"/>
    </source>
</evidence>